<dbReference type="AlphaFoldDB" id="A0AAN7AYM3"/>
<sequence length="237" mass="27173">MANSNSKKEDGAQVVDDSNARIRHEELMRDICSMSREHLEQIVAVMLFDQPTRVQELLHDNDCTEYIYGEFTTEWLLLKNALLTTDDKSLRSARSMMVDQITDSFSKILQQTSISSSFETKANAAKVMLRVITLIVRLRRRLKRNIFQNFAGMERTCTGLVSVLARFSSRELSWLFKADDYWFGAQMLLLSEQVHEEDCHCCPEGLRRVLDAIENLIANSVHRVPRPSTVSGTLTPR</sequence>
<evidence type="ECO:0000313" key="2">
    <source>
        <dbReference type="Proteomes" id="UP001303160"/>
    </source>
</evidence>
<keyword evidence="2" id="KW-1185">Reference proteome</keyword>
<dbReference type="EMBL" id="MU863890">
    <property type="protein sequence ID" value="KAK4203317.1"/>
    <property type="molecule type" value="Genomic_DNA"/>
</dbReference>
<proteinExistence type="predicted"/>
<organism evidence="1 2">
    <name type="scientific">Triangularia verruculosa</name>
    <dbReference type="NCBI Taxonomy" id="2587418"/>
    <lineage>
        <taxon>Eukaryota</taxon>
        <taxon>Fungi</taxon>
        <taxon>Dikarya</taxon>
        <taxon>Ascomycota</taxon>
        <taxon>Pezizomycotina</taxon>
        <taxon>Sordariomycetes</taxon>
        <taxon>Sordariomycetidae</taxon>
        <taxon>Sordariales</taxon>
        <taxon>Podosporaceae</taxon>
        <taxon>Triangularia</taxon>
    </lineage>
</organism>
<gene>
    <name evidence="1" type="ORF">QBC40DRAFT_293982</name>
</gene>
<protein>
    <submittedName>
        <fullName evidence="1">Uncharacterized protein</fullName>
    </submittedName>
</protein>
<evidence type="ECO:0000313" key="1">
    <source>
        <dbReference type="EMBL" id="KAK4203317.1"/>
    </source>
</evidence>
<name>A0AAN7AYM3_9PEZI</name>
<comment type="caution">
    <text evidence="1">The sequence shown here is derived from an EMBL/GenBank/DDBJ whole genome shotgun (WGS) entry which is preliminary data.</text>
</comment>
<accession>A0AAN7AYM3</accession>
<dbReference type="Proteomes" id="UP001303160">
    <property type="component" value="Unassembled WGS sequence"/>
</dbReference>
<reference evidence="1" key="1">
    <citation type="journal article" date="2023" name="Mol. Phylogenet. Evol.">
        <title>Genome-scale phylogeny and comparative genomics of the fungal order Sordariales.</title>
        <authorList>
            <person name="Hensen N."/>
            <person name="Bonometti L."/>
            <person name="Westerberg I."/>
            <person name="Brannstrom I.O."/>
            <person name="Guillou S."/>
            <person name="Cros-Aarteil S."/>
            <person name="Calhoun S."/>
            <person name="Haridas S."/>
            <person name="Kuo A."/>
            <person name="Mondo S."/>
            <person name="Pangilinan J."/>
            <person name="Riley R."/>
            <person name="LaButti K."/>
            <person name="Andreopoulos B."/>
            <person name="Lipzen A."/>
            <person name="Chen C."/>
            <person name="Yan M."/>
            <person name="Daum C."/>
            <person name="Ng V."/>
            <person name="Clum A."/>
            <person name="Steindorff A."/>
            <person name="Ohm R.A."/>
            <person name="Martin F."/>
            <person name="Silar P."/>
            <person name="Natvig D.O."/>
            <person name="Lalanne C."/>
            <person name="Gautier V."/>
            <person name="Ament-Velasquez S.L."/>
            <person name="Kruys A."/>
            <person name="Hutchinson M.I."/>
            <person name="Powell A.J."/>
            <person name="Barry K."/>
            <person name="Miller A.N."/>
            <person name="Grigoriev I.V."/>
            <person name="Debuchy R."/>
            <person name="Gladieux P."/>
            <person name="Hiltunen Thoren M."/>
            <person name="Johannesson H."/>
        </authorList>
    </citation>
    <scope>NUCLEOTIDE SEQUENCE</scope>
    <source>
        <strain evidence="1">CBS 315.58</strain>
    </source>
</reference>
<reference evidence="1" key="2">
    <citation type="submission" date="2023-05" db="EMBL/GenBank/DDBJ databases">
        <authorList>
            <consortium name="Lawrence Berkeley National Laboratory"/>
            <person name="Steindorff A."/>
            <person name="Hensen N."/>
            <person name="Bonometti L."/>
            <person name="Westerberg I."/>
            <person name="Brannstrom I.O."/>
            <person name="Guillou S."/>
            <person name="Cros-Aarteil S."/>
            <person name="Calhoun S."/>
            <person name="Haridas S."/>
            <person name="Kuo A."/>
            <person name="Mondo S."/>
            <person name="Pangilinan J."/>
            <person name="Riley R."/>
            <person name="Labutti K."/>
            <person name="Andreopoulos B."/>
            <person name="Lipzen A."/>
            <person name="Chen C."/>
            <person name="Yanf M."/>
            <person name="Daum C."/>
            <person name="Ng V."/>
            <person name="Clum A."/>
            <person name="Ohm R."/>
            <person name="Martin F."/>
            <person name="Silar P."/>
            <person name="Natvig D."/>
            <person name="Lalanne C."/>
            <person name="Gautier V."/>
            <person name="Ament-Velasquez S.L."/>
            <person name="Kruys A."/>
            <person name="Hutchinson M.I."/>
            <person name="Powell A.J."/>
            <person name="Barry K."/>
            <person name="Miller A.N."/>
            <person name="Grigoriev I.V."/>
            <person name="Debuchy R."/>
            <person name="Gladieux P."/>
            <person name="Thoren M.H."/>
            <person name="Johannesson H."/>
        </authorList>
    </citation>
    <scope>NUCLEOTIDE SEQUENCE</scope>
    <source>
        <strain evidence="1">CBS 315.58</strain>
    </source>
</reference>